<feature type="compositionally biased region" description="Low complexity" evidence="1">
    <location>
        <begin position="12"/>
        <end position="25"/>
    </location>
</feature>
<dbReference type="GeneID" id="20203046"/>
<dbReference type="EMBL" id="AMQM01003457">
    <property type="status" value="NOT_ANNOTATED_CDS"/>
    <property type="molecule type" value="Genomic_DNA"/>
</dbReference>
<reference evidence="2 4" key="2">
    <citation type="journal article" date="2013" name="Nature">
        <title>Insights into bilaterian evolution from three spiralian genomes.</title>
        <authorList>
            <person name="Simakov O."/>
            <person name="Marletaz F."/>
            <person name="Cho S.J."/>
            <person name="Edsinger-Gonzales E."/>
            <person name="Havlak P."/>
            <person name="Hellsten U."/>
            <person name="Kuo D.H."/>
            <person name="Larsson T."/>
            <person name="Lv J."/>
            <person name="Arendt D."/>
            <person name="Savage R."/>
            <person name="Osoegawa K."/>
            <person name="de Jong P."/>
            <person name="Grimwood J."/>
            <person name="Chapman J.A."/>
            <person name="Shapiro H."/>
            <person name="Aerts A."/>
            <person name="Otillar R.P."/>
            <person name="Terry A.Y."/>
            <person name="Boore J.L."/>
            <person name="Grigoriev I.V."/>
            <person name="Lindberg D.R."/>
            <person name="Seaver E.C."/>
            <person name="Weisblat D.A."/>
            <person name="Putnam N.H."/>
            <person name="Rokhsar D.S."/>
        </authorList>
    </citation>
    <scope>NUCLEOTIDE SEQUENCE</scope>
</reference>
<reference evidence="4" key="1">
    <citation type="submission" date="2012-12" db="EMBL/GenBank/DDBJ databases">
        <authorList>
            <person name="Hellsten U."/>
            <person name="Grimwood J."/>
            <person name="Chapman J.A."/>
            <person name="Shapiro H."/>
            <person name="Aerts A."/>
            <person name="Otillar R.P."/>
            <person name="Terry A.Y."/>
            <person name="Boore J.L."/>
            <person name="Simakov O."/>
            <person name="Marletaz F."/>
            <person name="Cho S.-J."/>
            <person name="Edsinger-Gonzales E."/>
            <person name="Havlak P."/>
            <person name="Kuo D.-H."/>
            <person name="Larsson T."/>
            <person name="Lv J."/>
            <person name="Arendt D."/>
            <person name="Savage R."/>
            <person name="Osoegawa K."/>
            <person name="de Jong P."/>
            <person name="Lindberg D.R."/>
            <person name="Seaver E.C."/>
            <person name="Weisblat D.A."/>
            <person name="Putnam N.H."/>
            <person name="Grigoriev I.V."/>
            <person name="Rokhsar D.S."/>
        </authorList>
    </citation>
    <scope>NUCLEOTIDE SEQUENCE</scope>
</reference>
<sequence>MINNCNNIYTAKSSDNNSTNNKNNNTIIPREYNQSGENLLAEKRQAHSGGSVTVETIVSSVSIKIEVVIDWHNVPGPCITWVELDKGTASPPDPQIMIEKNFEGRVKFSSSSPPSDHLHCRYYIIPSLRPIIFITPCLATDDLASEMRQRKNEASKRTSHDNN</sequence>
<dbReference type="EnsemblMetazoa" id="HelroT170020">
    <property type="protein sequence ID" value="HelroP170020"/>
    <property type="gene ID" value="HelroG170020"/>
</dbReference>
<keyword evidence="4" id="KW-1185">Reference proteome</keyword>
<dbReference type="RefSeq" id="XP_009014099.1">
    <property type="nucleotide sequence ID" value="XM_009015851.1"/>
</dbReference>
<dbReference type="EMBL" id="KB096183">
    <property type="protein sequence ID" value="ESO07488.1"/>
    <property type="molecule type" value="Genomic_DNA"/>
</dbReference>
<protein>
    <submittedName>
        <fullName evidence="2 3">Uncharacterized protein</fullName>
    </submittedName>
</protein>
<accession>T1F2J6</accession>
<evidence type="ECO:0000313" key="3">
    <source>
        <dbReference type="EnsemblMetazoa" id="HelroP170020"/>
    </source>
</evidence>
<dbReference type="InParanoid" id="T1F2J6"/>
<evidence type="ECO:0000313" key="4">
    <source>
        <dbReference type="Proteomes" id="UP000015101"/>
    </source>
</evidence>
<dbReference type="AlphaFoldDB" id="T1F2J6"/>
<dbReference type="HOGENOM" id="CLU_1628845_0_0_1"/>
<feature type="region of interest" description="Disordered" evidence="1">
    <location>
        <begin position="1"/>
        <end position="25"/>
    </location>
</feature>
<dbReference type="KEGG" id="hro:HELRODRAFT_170020"/>
<name>T1F2J6_HELRO</name>
<proteinExistence type="predicted"/>
<dbReference type="Proteomes" id="UP000015101">
    <property type="component" value="Unassembled WGS sequence"/>
</dbReference>
<feature type="compositionally biased region" description="Polar residues" evidence="1">
    <location>
        <begin position="1"/>
        <end position="11"/>
    </location>
</feature>
<evidence type="ECO:0000256" key="1">
    <source>
        <dbReference type="SAM" id="MobiDB-lite"/>
    </source>
</evidence>
<reference evidence="3" key="3">
    <citation type="submission" date="2015-06" db="UniProtKB">
        <authorList>
            <consortium name="EnsemblMetazoa"/>
        </authorList>
    </citation>
    <scope>IDENTIFICATION</scope>
</reference>
<evidence type="ECO:0000313" key="2">
    <source>
        <dbReference type="EMBL" id="ESO07488.1"/>
    </source>
</evidence>
<organism evidence="3 4">
    <name type="scientific">Helobdella robusta</name>
    <name type="common">Californian leech</name>
    <dbReference type="NCBI Taxonomy" id="6412"/>
    <lineage>
        <taxon>Eukaryota</taxon>
        <taxon>Metazoa</taxon>
        <taxon>Spiralia</taxon>
        <taxon>Lophotrochozoa</taxon>
        <taxon>Annelida</taxon>
        <taxon>Clitellata</taxon>
        <taxon>Hirudinea</taxon>
        <taxon>Rhynchobdellida</taxon>
        <taxon>Glossiphoniidae</taxon>
        <taxon>Helobdella</taxon>
    </lineage>
</organism>
<gene>
    <name evidence="3" type="primary">20203046</name>
    <name evidence="2" type="ORF">HELRODRAFT_170020</name>
</gene>
<dbReference type="CTD" id="20203046"/>